<gene>
    <name evidence="2" type="ORF">HDA39_008327</name>
</gene>
<dbReference type="InterPro" id="IPR011251">
    <property type="entry name" value="Luciferase-like_dom"/>
</dbReference>
<dbReference type="SUPFAM" id="SSF51679">
    <property type="entry name" value="Bacterial luciferase-like"/>
    <property type="match status" value="1"/>
</dbReference>
<evidence type="ECO:0000259" key="1">
    <source>
        <dbReference type="Pfam" id="PF00296"/>
    </source>
</evidence>
<protein>
    <submittedName>
        <fullName evidence="2">Putative F420-dependent oxidoreductase</fullName>
    </submittedName>
</protein>
<sequence>MKHAVVSFLSDYGIQPVALGRAVEERGFDALFLTEHTHIPLSRRTPYPAGGELPEHYKRTYDPLIALTAIAGATTTLQLGTGIALINQHHPLVLAKQTASLDRLSSGRFELGVGPGWNVEEMANHGVDSGRRTLRMLEHIEAIRAVWTNDEAQFHGKFVDFGPVWSWPKPEHAPPVLIAGYGPSVLDRVLSHGDGWLPIGVGASDVDEFAVRIADLRSRAADLGRPRPSVTLYGAEQTPEVLRAYADAGVDRVLFELVNHGQIGGSREEDRALDELDRLAALRA</sequence>
<dbReference type="GO" id="GO:0016705">
    <property type="term" value="F:oxidoreductase activity, acting on paired donors, with incorporation or reduction of molecular oxygen"/>
    <property type="evidence" value="ECO:0007669"/>
    <property type="project" value="InterPro"/>
</dbReference>
<dbReference type="Proteomes" id="UP000549971">
    <property type="component" value="Unassembled WGS sequence"/>
</dbReference>
<dbReference type="NCBIfam" id="TIGR03619">
    <property type="entry name" value="F420_Rv2161c"/>
    <property type="match status" value="1"/>
</dbReference>
<name>A0A7W9MZT7_9ACTN</name>
<organism evidence="2 3">
    <name type="scientific">Kribbella italica</name>
    <dbReference type="NCBI Taxonomy" id="1540520"/>
    <lineage>
        <taxon>Bacteria</taxon>
        <taxon>Bacillati</taxon>
        <taxon>Actinomycetota</taxon>
        <taxon>Actinomycetes</taxon>
        <taxon>Propionibacteriales</taxon>
        <taxon>Kribbellaceae</taxon>
        <taxon>Kribbella</taxon>
    </lineage>
</organism>
<dbReference type="PANTHER" id="PTHR43244">
    <property type="match status" value="1"/>
</dbReference>
<evidence type="ECO:0000313" key="3">
    <source>
        <dbReference type="Proteomes" id="UP000549971"/>
    </source>
</evidence>
<dbReference type="Gene3D" id="3.20.20.30">
    <property type="entry name" value="Luciferase-like domain"/>
    <property type="match status" value="1"/>
</dbReference>
<reference evidence="2 3" key="1">
    <citation type="submission" date="2020-08" db="EMBL/GenBank/DDBJ databases">
        <title>Sequencing the genomes of 1000 actinobacteria strains.</title>
        <authorList>
            <person name="Klenk H.-P."/>
        </authorList>
    </citation>
    <scope>NUCLEOTIDE SEQUENCE [LARGE SCALE GENOMIC DNA]</scope>
    <source>
        <strain evidence="2 3">DSM 28967</strain>
    </source>
</reference>
<dbReference type="PANTHER" id="PTHR43244:SF2">
    <property type="entry name" value="CONSERVED HYPOTHETICAL ALANINE AND PROLINE-RICH PROTEIN"/>
    <property type="match status" value="1"/>
</dbReference>
<dbReference type="InterPro" id="IPR050564">
    <property type="entry name" value="F420-G6PD/mer"/>
</dbReference>
<dbReference type="AlphaFoldDB" id="A0A7W9MZT7"/>
<evidence type="ECO:0000313" key="2">
    <source>
        <dbReference type="EMBL" id="MBB5841593.1"/>
    </source>
</evidence>
<dbReference type="Pfam" id="PF00296">
    <property type="entry name" value="Bac_luciferase"/>
    <property type="match status" value="1"/>
</dbReference>
<dbReference type="RefSeq" id="WP_184805156.1">
    <property type="nucleotide sequence ID" value="NZ_JACHMY010000001.1"/>
</dbReference>
<dbReference type="InterPro" id="IPR019921">
    <property type="entry name" value="Lucif-like_OxRdtase_Rv2161c"/>
</dbReference>
<dbReference type="EMBL" id="JACHMY010000001">
    <property type="protein sequence ID" value="MBB5841593.1"/>
    <property type="molecule type" value="Genomic_DNA"/>
</dbReference>
<accession>A0A7W9MZT7</accession>
<keyword evidence="3" id="KW-1185">Reference proteome</keyword>
<dbReference type="InterPro" id="IPR036661">
    <property type="entry name" value="Luciferase-like_sf"/>
</dbReference>
<proteinExistence type="predicted"/>
<comment type="caution">
    <text evidence="2">The sequence shown here is derived from an EMBL/GenBank/DDBJ whole genome shotgun (WGS) entry which is preliminary data.</text>
</comment>
<feature type="domain" description="Luciferase-like" evidence="1">
    <location>
        <begin position="17"/>
        <end position="232"/>
    </location>
</feature>